<dbReference type="EC" id="4.1.1.5" evidence="4"/>
<keyword evidence="7" id="KW-0005">Acetoin biosynthesis</keyword>
<dbReference type="UniPathway" id="UPA00626">
    <property type="reaction ID" value="UER00678"/>
</dbReference>
<dbReference type="OrthoDB" id="509395at2759"/>
<dbReference type="PANTHER" id="PTHR35524:SF1">
    <property type="entry name" value="ALPHA-ACETOLACTATE DECARBOXYLASE"/>
    <property type="match status" value="1"/>
</dbReference>
<evidence type="ECO:0000256" key="6">
    <source>
        <dbReference type="ARBA" id="ARBA00022793"/>
    </source>
</evidence>
<proteinExistence type="inferred from homology"/>
<dbReference type="InParanoid" id="A0A1V8T559"/>
<evidence type="ECO:0000313" key="9">
    <source>
        <dbReference type="EMBL" id="OQO06434.1"/>
    </source>
</evidence>
<comment type="caution">
    <text evidence="9">The sequence shown here is derived from an EMBL/GenBank/DDBJ whole genome shotgun (WGS) entry which is preliminary data.</text>
</comment>
<gene>
    <name evidence="9" type="ORF">B0A48_08217</name>
</gene>
<dbReference type="GO" id="GO:0045151">
    <property type="term" value="P:acetoin biosynthetic process"/>
    <property type="evidence" value="ECO:0007669"/>
    <property type="project" value="UniProtKB-KW"/>
</dbReference>
<dbReference type="Proteomes" id="UP000192596">
    <property type="component" value="Unassembled WGS sequence"/>
</dbReference>
<dbReference type="AlphaFoldDB" id="A0A1V8T559"/>
<evidence type="ECO:0000256" key="7">
    <source>
        <dbReference type="ARBA" id="ARBA00023061"/>
    </source>
</evidence>
<dbReference type="InterPro" id="IPR005128">
    <property type="entry name" value="Acetolactate_a_deCO2ase"/>
</dbReference>
<evidence type="ECO:0000256" key="1">
    <source>
        <dbReference type="ARBA" id="ARBA00001784"/>
    </source>
</evidence>
<comment type="pathway">
    <text evidence="2">Polyol metabolism; (R,R)-butane-2,3-diol biosynthesis; (R,R)-butane-2,3-diol from pyruvate: step 2/3.</text>
</comment>
<evidence type="ECO:0000256" key="2">
    <source>
        <dbReference type="ARBA" id="ARBA00005170"/>
    </source>
</evidence>
<reference evidence="10" key="1">
    <citation type="submission" date="2017-03" db="EMBL/GenBank/DDBJ databases">
        <title>Genomes of endolithic fungi from Antarctica.</title>
        <authorList>
            <person name="Coleine C."/>
            <person name="Masonjones S."/>
            <person name="Stajich J.E."/>
        </authorList>
    </citation>
    <scope>NUCLEOTIDE SEQUENCE [LARGE SCALE GENOMIC DNA]</scope>
    <source>
        <strain evidence="10">CCFEE 5527</strain>
    </source>
</reference>
<dbReference type="Gene3D" id="3.30.1330.80">
    <property type="entry name" value="Hypothetical protein, similar to alpha- acetolactate decarboxylase, domain 2"/>
    <property type="match status" value="2"/>
</dbReference>
<dbReference type="PANTHER" id="PTHR35524">
    <property type="entry name" value="ALPHA-ACETOLACTATE DECARBOXYLASE"/>
    <property type="match status" value="1"/>
</dbReference>
<name>A0A1V8T559_9PEZI</name>
<comment type="catalytic activity">
    <reaction evidence="1">
        <text>(2S)-2-acetolactate + H(+) = (R)-acetoin + CO2</text>
        <dbReference type="Rhea" id="RHEA:21580"/>
        <dbReference type="ChEBI" id="CHEBI:15378"/>
        <dbReference type="ChEBI" id="CHEBI:15686"/>
        <dbReference type="ChEBI" id="CHEBI:16526"/>
        <dbReference type="ChEBI" id="CHEBI:58476"/>
        <dbReference type="EC" id="4.1.1.5"/>
    </reaction>
</comment>
<sequence>MAPSIPNDIYQYSLLSAYTAGLRDSGPPVAFLTNHGTYGIGYFELDEDDPPSTRPNDMIQIDSVAYSIDPSGAAARADKEDSMPHTAVTVFQPSQRVRPPVGTSGEKVREVLWKDGKNTPMPFRVKGRFKYISTQQATLWDVSGTIFGFCFPTWQKGLSGEGLQCCFLSEDKRVGGRVEEFETGEGAGLEWGRCGRFHLGFPQDEEYDALRI</sequence>
<evidence type="ECO:0000256" key="5">
    <source>
        <dbReference type="ARBA" id="ARBA00020164"/>
    </source>
</evidence>
<keyword evidence="10" id="KW-1185">Reference proteome</keyword>
<evidence type="ECO:0000256" key="3">
    <source>
        <dbReference type="ARBA" id="ARBA00007106"/>
    </source>
</evidence>
<accession>A0A1V8T559</accession>
<dbReference type="Pfam" id="PF03306">
    <property type="entry name" value="AAL_decarboxy"/>
    <property type="match status" value="1"/>
</dbReference>
<organism evidence="9 10">
    <name type="scientific">Cryoendolithus antarcticus</name>
    <dbReference type="NCBI Taxonomy" id="1507870"/>
    <lineage>
        <taxon>Eukaryota</taxon>
        <taxon>Fungi</taxon>
        <taxon>Dikarya</taxon>
        <taxon>Ascomycota</taxon>
        <taxon>Pezizomycotina</taxon>
        <taxon>Dothideomycetes</taxon>
        <taxon>Dothideomycetidae</taxon>
        <taxon>Cladosporiales</taxon>
        <taxon>Cladosporiaceae</taxon>
        <taxon>Cryoendolithus</taxon>
    </lineage>
</organism>
<dbReference type="GO" id="GO:0047605">
    <property type="term" value="F:acetolactate decarboxylase activity"/>
    <property type="evidence" value="ECO:0007669"/>
    <property type="project" value="UniProtKB-EC"/>
</dbReference>
<keyword evidence="6" id="KW-0210">Decarboxylase</keyword>
<keyword evidence="8" id="KW-0456">Lyase</keyword>
<dbReference type="EMBL" id="NAJO01000016">
    <property type="protein sequence ID" value="OQO06434.1"/>
    <property type="molecule type" value="Genomic_DNA"/>
</dbReference>
<comment type="similarity">
    <text evidence="3">Belongs to the alpha-acetolactate decarboxylase family.</text>
</comment>
<evidence type="ECO:0000256" key="4">
    <source>
        <dbReference type="ARBA" id="ARBA00013204"/>
    </source>
</evidence>
<protein>
    <recommendedName>
        <fullName evidence="5">Alpha-acetolactate decarboxylase</fullName>
        <ecNumber evidence="4">4.1.1.5</ecNumber>
    </recommendedName>
</protein>
<evidence type="ECO:0000313" key="10">
    <source>
        <dbReference type="Proteomes" id="UP000192596"/>
    </source>
</evidence>
<dbReference type="SUPFAM" id="SSF117856">
    <property type="entry name" value="AF0104/ALDC/Ptd012-like"/>
    <property type="match status" value="1"/>
</dbReference>
<evidence type="ECO:0000256" key="8">
    <source>
        <dbReference type="ARBA" id="ARBA00023239"/>
    </source>
</evidence>